<organism evidence="3 4">
    <name type="scientific">Cercospora zeae-maydis SCOH1-5</name>
    <dbReference type="NCBI Taxonomy" id="717836"/>
    <lineage>
        <taxon>Eukaryota</taxon>
        <taxon>Fungi</taxon>
        <taxon>Dikarya</taxon>
        <taxon>Ascomycota</taxon>
        <taxon>Pezizomycotina</taxon>
        <taxon>Dothideomycetes</taxon>
        <taxon>Dothideomycetidae</taxon>
        <taxon>Mycosphaerellales</taxon>
        <taxon>Mycosphaerellaceae</taxon>
        <taxon>Cercospora</taxon>
    </lineage>
</organism>
<feature type="compositionally biased region" description="Low complexity" evidence="1">
    <location>
        <begin position="565"/>
        <end position="574"/>
    </location>
</feature>
<feature type="compositionally biased region" description="Low complexity" evidence="1">
    <location>
        <begin position="41"/>
        <end position="52"/>
    </location>
</feature>
<protein>
    <recommendedName>
        <fullName evidence="2">SWR1-complex protein 3 domain-containing protein</fullName>
    </recommendedName>
</protein>
<feature type="compositionally biased region" description="Pro residues" evidence="1">
    <location>
        <begin position="238"/>
        <end position="248"/>
    </location>
</feature>
<feature type="compositionally biased region" description="Basic residues" evidence="1">
    <location>
        <begin position="582"/>
        <end position="591"/>
    </location>
</feature>
<dbReference type="Proteomes" id="UP000799539">
    <property type="component" value="Unassembled WGS sequence"/>
</dbReference>
<gene>
    <name evidence="3" type="ORF">CERZMDRAFT_94971</name>
</gene>
<accession>A0A6A6FN05</accession>
<name>A0A6A6FN05_9PEZI</name>
<feature type="compositionally biased region" description="Polar residues" evidence="1">
    <location>
        <begin position="179"/>
        <end position="191"/>
    </location>
</feature>
<dbReference type="Pfam" id="PF24707">
    <property type="entry name" value="Swc3"/>
    <property type="match status" value="1"/>
</dbReference>
<feature type="region of interest" description="Disordered" evidence="1">
    <location>
        <begin position="158"/>
        <end position="255"/>
    </location>
</feature>
<dbReference type="AlphaFoldDB" id="A0A6A6FN05"/>
<reference evidence="3" key="1">
    <citation type="journal article" date="2020" name="Stud. Mycol.">
        <title>101 Dothideomycetes genomes: a test case for predicting lifestyles and emergence of pathogens.</title>
        <authorList>
            <person name="Haridas S."/>
            <person name="Albert R."/>
            <person name="Binder M."/>
            <person name="Bloem J."/>
            <person name="Labutti K."/>
            <person name="Salamov A."/>
            <person name="Andreopoulos B."/>
            <person name="Baker S."/>
            <person name="Barry K."/>
            <person name="Bills G."/>
            <person name="Bluhm B."/>
            <person name="Cannon C."/>
            <person name="Castanera R."/>
            <person name="Culley D."/>
            <person name="Daum C."/>
            <person name="Ezra D."/>
            <person name="Gonzalez J."/>
            <person name="Henrissat B."/>
            <person name="Kuo A."/>
            <person name="Liang C."/>
            <person name="Lipzen A."/>
            <person name="Lutzoni F."/>
            <person name="Magnuson J."/>
            <person name="Mondo S."/>
            <person name="Nolan M."/>
            <person name="Ohm R."/>
            <person name="Pangilinan J."/>
            <person name="Park H.-J."/>
            <person name="Ramirez L."/>
            <person name="Alfaro M."/>
            <person name="Sun H."/>
            <person name="Tritt A."/>
            <person name="Yoshinaga Y."/>
            <person name="Zwiers L.-H."/>
            <person name="Turgeon B."/>
            <person name="Goodwin S."/>
            <person name="Spatafora J."/>
            <person name="Crous P."/>
            <person name="Grigoriev I."/>
        </authorList>
    </citation>
    <scope>NUCLEOTIDE SEQUENCE</scope>
    <source>
        <strain evidence="3">SCOH1-5</strain>
    </source>
</reference>
<evidence type="ECO:0000256" key="1">
    <source>
        <dbReference type="SAM" id="MobiDB-lite"/>
    </source>
</evidence>
<feature type="compositionally biased region" description="Pro residues" evidence="1">
    <location>
        <begin position="334"/>
        <end position="352"/>
    </location>
</feature>
<dbReference type="GO" id="GO:0000812">
    <property type="term" value="C:Swr1 complex"/>
    <property type="evidence" value="ECO:0007669"/>
    <property type="project" value="InterPro"/>
</dbReference>
<evidence type="ECO:0000259" key="2">
    <source>
        <dbReference type="Pfam" id="PF24707"/>
    </source>
</evidence>
<feature type="region of interest" description="Disordered" evidence="1">
    <location>
        <begin position="497"/>
        <end position="597"/>
    </location>
</feature>
<feature type="compositionally biased region" description="Low complexity" evidence="1">
    <location>
        <begin position="227"/>
        <end position="237"/>
    </location>
</feature>
<proteinExistence type="predicted"/>
<sequence length="597" mass="64492">MAAAAREPTTGHKRGPGRPSRGAMPAAKKQKTAAFTPTRDSSAAPSPAAHSPVSEKKSGGLVAKLSDVKPLPVLLEPQPLSLSDDEYQSLSSSAVLPASLERSRMRWISKGVFERYWVKPEGGKNGKPPPPNNPDAKWMKSRGECRIRIEPHLFVADMYVEDRGKPPGAAPKQPIPQYRPTQQHGAQQHQNRPLPPVLLPPSSGQNVTGAPPKSQAPQRPQEPGPRVPHASSSTASSPPVPQQGPKPDPVISLLATRASNDPQLKALMKEVATGNATQDQLKVFQKHIDELTAIISKQRQHEEDSTAKGFQQANVIQHDGPSDTQPSIASQAAPPQPLKPPIHPAAQQPPPHYGQQQTWSAPIPAPTNLPVILAFKDAGATEDRFLFPQHSILEALSPQHLLVSFMVTRKVHQAIDTTYLDLNTEYWQPVTIMIEVAYGREELLNCIRRWVKPAEEVRKHMESIMLTCKRVPDCFLALRLPFKSTATAESGAISKEATPILEDRSRPKAGAKAAKKAAAAPKGEPDAVRRQAGHQAADSITVHPKDSNGSPVLGMTPDKPVMSNDTAADQADGAADGEGGGRPRRTTRKSVRISDAQ</sequence>
<evidence type="ECO:0000313" key="4">
    <source>
        <dbReference type="Proteomes" id="UP000799539"/>
    </source>
</evidence>
<feature type="region of interest" description="Disordered" evidence="1">
    <location>
        <begin position="119"/>
        <end position="143"/>
    </location>
</feature>
<feature type="domain" description="SWR1-complex protein 3" evidence="2">
    <location>
        <begin position="69"/>
        <end position="160"/>
    </location>
</feature>
<feature type="region of interest" description="Disordered" evidence="1">
    <location>
        <begin position="1"/>
        <end position="61"/>
    </location>
</feature>
<dbReference type="EMBL" id="ML992667">
    <property type="protein sequence ID" value="KAF2214578.1"/>
    <property type="molecule type" value="Genomic_DNA"/>
</dbReference>
<dbReference type="GO" id="GO:0140849">
    <property type="term" value="F:ATP-dependent H2AZ histone chaperone activity"/>
    <property type="evidence" value="ECO:0007669"/>
    <property type="project" value="InterPro"/>
</dbReference>
<keyword evidence="4" id="KW-1185">Reference proteome</keyword>
<dbReference type="InterPro" id="IPR037651">
    <property type="entry name" value="Swc3"/>
</dbReference>
<evidence type="ECO:0000313" key="3">
    <source>
        <dbReference type="EMBL" id="KAF2214578.1"/>
    </source>
</evidence>
<dbReference type="OrthoDB" id="5338195at2759"/>
<feature type="region of interest" description="Disordered" evidence="1">
    <location>
        <begin position="316"/>
        <end position="361"/>
    </location>
</feature>
<dbReference type="PANTHER" id="PTHR28108:SF1">
    <property type="entry name" value="SWR1-COMPLEX PROTEIN 3"/>
    <property type="match status" value="1"/>
</dbReference>
<dbReference type="InterPro" id="IPR057558">
    <property type="entry name" value="Swc3_dom"/>
</dbReference>
<dbReference type="PANTHER" id="PTHR28108">
    <property type="entry name" value="SWR1-COMPLEX PROTEIN 3"/>
    <property type="match status" value="1"/>
</dbReference>